<reference evidence="2" key="1">
    <citation type="submission" date="2020-08" db="EMBL/GenBank/DDBJ databases">
        <title>Multicomponent nature underlies the extraordinary mechanical properties of spider dragline silk.</title>
        <authorList>
            <person name="Kono N."/>
            <person name="Nakamura H."/>
            <person name="Mori M."/>
            <person name="Yoshida Y."/>
            <person name="Ohtoshi R."/>
            <person name="Malay A.D."/>
            <person name="Moran D.A.P."/>
            <person name="Tomita M."/>
            <person name="Numata K."/>
            <person name="Arakawa K."/>
        </authorList>
    </citation>
    <scope>NUCLEOTIDE SEQUENCE</scope>
</reference>
<organism evidence="2 3">
    <name type="scientific">Nephila pilipes</name>
    <name type="common">Giant wood spider</name>
    <name type="synonym">Nephila maculata</name>
    <dbReference type="NCBI Taxonomy" id="299642"/>
    <lineage>
        <taxon>Eukaryota</taxon>
        <taxon>Metazoa</taxon>
        <taxon>Ecdysozoa</taxon>
        <taxon>Arthropoda</taxon>
        <taxon>Chelicerata</taxon>
        <taxon>Arachnida</taxon>
        <taxon>Araneae</taxon>
        <taxon>Araneomorphae</taxon>
        <taxon>Entelegynae</taxon>
        <taxon>Araneoidea</taxon>
        <taxon>Nephilidae</taxon>
        <taxon>Nephila</taxon>
    </lineage>
</organism>
<dbReference type="EMBL" id="BMAW01003944">
    <property type="protein sequence ID" value="GFS86205.1"/>
    <property type="molecule type" value="Genomic_DNA"/>
</dbReference>
<evidence type="ECO:0000256" key="1">
    <source>
        <dbReference type="SAM" id="MobiDB-lite"/>
    </source>
</evidence>
<feature type="region of interest" description="Disordered" evidence="1">
    <location>
        <begin position="62"/>
        <end position="82"/>
    </location>
</feature>
<evidence type="ECO:0008006" key="4">
    <source>
        <dbReference type="Google" id="ProtNLM"/>
    </source>
</evidence>
<protein>
    <recommendedName>
        <fullName evidence="4">HTH CENPB-type domain-containing protein</fullName>
    </recommendedName>
</protein>
<sequence>MIIALYSAFVTKCLTNHECLSMLLLRQCRRTSIIKFRCSRISSQQGWFDRFVKRNQLQIGEPHGEAASVDTEVAEKYPDTSK</sequence>
<name>A0A8X6TA38_NEPPI</name>
<keyword evidence="3" id="KW-1185">Reference proteome</keyword>
<dbReference type="Proteomes" id="UP000887013">
    <property type="component" value="Unassembled WGS sequence"/>
</dbReference>
<dbReference type="AlphaFoldDB" id="A0A8X6TA38"/>
<evidence type="ECO:0000313" key="3">
    <source>
        <dbReference type="Proteomes" id="UP000887013"/>
    </source>
</evidence>
<evidence type="ECO:0000313" key="2">
    <source>
        <dbReference type="EMBL" id="GFS86205.1"/>
    </source>
</evidence>
<comment type="caution">
    <text evidence="2">The sequence shown here is derived from an EMBL/GenBank/DDBJ whole genome shotgun (WGS) entry which is preliminary data.</text>
</comment>
<accession>A0A8X6TA38</accession>
<gene>
    <name evidence="2" type="ORF">NPIL_7881</name>
</gene>
<proteinExistence type="predicted"/>
<feature type="compositionally biased region" description="Basic and acidic residues" evidence="1">
    <location>
        <begin position="73"/>
        <end position="82"/>
    </location>
</feature>